<dbReference type="SUPFAM" id="SSF52009">
    <property type="entry name" value="Phosphohistidine domain"/>
    <property type="match status" value="1"/>
</dbReference>
<protein>
    <recommendedName>
        <fullName evidence="5">phosphoenolpyruvate--protein phosphotransferase</fullName>
        <ecNumber evidence="5">2.7.3.9</ecNumber>
    </recommendedName>
</protein>
<dbReference type="GO" id="GO:0005737">
    <property type="term" value="C:cytoplasm"/>
    <property type="evidence" value="ECO:0007669"/>
    <property type="project" value="UniProtKB-SubCell"/>
</dbReference>
<evidence type="ECO:0000256" key="11">
    <source>
        <dbReference type="ARBA" id="ARBA00022723"/>
    </source>
</evidence>
<dbReference type="EMBL" id="CAADRM010000013">
    <property type="protein sequence ID" value="VFU11579.1"/>
    <property type="molecule type" value="Genomic_DNA"/>
</dbReference>
<dbReference type="EC" id="2.7.3.9" evidence="5"/>
<dbReference type="PRINTS" id="PR01736">
    <property type="entry name" value="PHPHTRNFRASE"/>
</dbReference>
<evidence type="ECO:0000256" key="10">
    <source>
        <dbReference type="ARBA" id="ARBA00022683"/>
    </source>
</evidence>
<comment type="catalytic activity">
    <reaction evidence="1">
        <text>L-histidyl-[protein] + phosphoenolpyruvate = N(pros)-phospho-L-histidyl-[protein] + pyruvate</text>
        <dbReference type="Rhea" id="RHEA:23880"/>
        <dbReference type="Rhea" id="RHEA-COMP:9745"/>
        <dbReference type="Rhea" id="RHEA-COMP:9746"/>
        <dbReference type="ChEBI" id="CHEBI:15361"/>
        <dbReference type="ChEBI" id="CHEBI:29979"/>
        <dbReference type="ChEBI" id="CHEBI:58702"/>
        <dbReference type="ChEBI" id="CHEBI:64837"/>
        <dbReference type="EC" id="2.7.3.9"/>
    </reaction>
</comment>
<dbReference type="SUPFAM" id="SSF47831">
    <property type="entry name" value="Enzyme I of the PEP:sugar phosphotransferase system HPr-binding (sub)domain"/>
    <property type="match status" value="1"/>
</dbReference>
<dbReference type="InterPro" id="IPR008731">
    <property type="entry name" value="PTS_EIN"/>
</dbReference>
<evidence type="ECO:0000256" key="5">
    <source>
        <dbReference type="ARBA" id="ARBA00012232"/>
    </source>
</evidence>
<keyword evidence="9 15" id="KW-0808">Transferase</keyword>
<evidence type="ECO:0000259" key="14">
    <source>
        <dbReference type="SMART" id="SM00065"/>
    </source>
</evidence>
<dbReference type="InterPro" id="IPR050499">
    <property type="entry name" value="PEP-utilizing_PTS_enzyme"/>
</dbReference>
<dbReference type="InterPro" id="IPR015813">
    <property type="entry name" value="Pyrv/PenolPyrv_kinase-like_dom"/>
</dbReference>
<dbReference type="PANTHER" id="PTHR46244:SF6">
    <property type="entry name" value="PHOSPHOENOLPYRUVATE-PROTEIN PHOSPHOTRANSFERASE"/>
    <property type="match status" value="1"/>
</dbReference>
<dbReference type="AlphaFoldDB" id="A0A485LUM0"/>
<dbReference type="SMART" id="SM00065">
    <property type="entry name" value="GAF"/>
    <property type="match status" value="1"/>
</dbReference>
<dbReference type="Gene3D" id="3.30.450.40">
    <property type="match status" value="1"/>
</dbReference>
<keyword evidence="6" id="KW-0813">Transport</keyword>
<gene>
    <name evidence="15" type="ORF">SCFA_110042</name>
</gene>
<reference evidence="15" key="1">
    <citation type="submission" date="2019-03" db="EMBL/GenBank/DDBJ databases">
        <authorList>
            <person name="Hao L."/>
        </authorList>
    </citation>
    <scope>NUCLEOTIDE SEQUENCE</scope>
</reference>
<feature type="domain" description="GAF" evidence="14">
    <location>
        <begin position="31"/>
        <end position="176"/>
    </location>
</feature>
<organism evidence="15">
    <name type="scientific">anaerobic digester metagenome</name>
    <dbReference type="NCBI Taxonomy" id="1263854"/>
    <lineage>
        <taxon>unclassified sequences</taxon>
        <taxon>metagenomes</taxon>
        <taxon>ecological metagenomes</taxon>
    </lineage>
</organism>
<keyword evidence="13" id="KW-0460">Magnesium</keyword>
<dbReference type="InterPro" id="IPR000121">
    <property type="entry name" value="PEP_util_C"/>
</dbReference>
<dbReference type="InterPro" id="IPR029016">
    <property type="entry name" value="GAF-like_dom_sf"/>
</dbReference>
<dbReference type="Gene3D" id="3.50.30.10">
    <property type="entry name" value="Phosphohistidine domain"/>
    <property type="match status" value="1"/>
</dbReference>
<dbReference type="InterPro" id="IPR040442">
    <property type="entry name" value="Pyrv_kinase-like_dom_sf"/>
</dbReference>
<dbReference type="Pfam" id="PF02896">
    <property type="entry name" value="PEP-utilizers_C"/>
    <property type="match status" value="1"/>
</dbReference>
<dbReference type="InterPro" id="IPR006318">
    <property type="entry name" value="PTS_EI-like"/>
</dbReference>
<keyword evidence="12" id="KW-0418">Kinase</keyword>
<dbReference type="Pfam" id="PF05524">
    <property type="entry name" value="PEP-utilisers_N"/>
    <property type="match status" value="1"/>
</dbReference>
<evidence type="ECO:0000256" key="13">
    <source>
        <dbReference type="ARBA" id="ARBA00022842"/>
    </source>
</evidence>
<evidence type="ECO:0000256" key="8">
    <source>
        <dbReference type="ARBA" id="ARBA00022597"/>
    </source>
</evidence>
<keyword evidence="10" id="KW-0598">Phosphotransferase system</keyword>
<dbReference type="SUPFAM" id="SSF51621">
    <property type="entry name" value="Phosphoenolpyruvate/pyruvate domain"/>
    <property type="match status" value="1"/>
</dbReference>
<dbReference type="Pfam" id="PF13185">
    <property type="entry name" value="GAF_2"/>
    <property type="match status" value="1"/>
</dbReference>
<dbReference type="NCBIfam" id="TIGR01417">
    <property type="entry name" value="PTS_I_fam"/>
    <property type="match status" value="1"/>
</dbReference>
<comment type="similarity">
    <text evidence="4">Belongs to the PEP-utilizing enzyme family.</text>
</comment>
<dbReference type="InterPro" id="IPR003018">
    <property type="entry name" value="GAF"/>
</dbReference>
<dbReference type="SUPFAM" id="SSF55781">
    <property type="entry name" value="GAF domain-like"/>
    <property type="match status" value="1"/>
</dbReference>
<evidence type="ECO:0000256" key="3">
    <source>
        <dbReference type="ARBA" id="ARBA00004496"/>
    </source>
</evidence>
<accession>A0A485LUM0</accession>
<keyword evidence="7" id="KW-0963">Cytoplasm</keyword>
<evidence type="ECO:0000256" key="7">
    <source>
        <dbReference type="ARBA" id="ARBA00022490"/>
    </source>
</evidence>
<keyword evidence="11" id="KW-0479">Metal-binding</keyword>
<comment type="subcellular location">
    <subcellularLocation>
        <location evidence="3">Cytoplasm</location>
    </subcellularLocation>
</comment>
<dbReference type="PANTHER" id="PTHR46244">
    <property type="entry name" value="PHOSPHOENOLPYRUVATE-PROTEIN PHOSPHOTRANSFERASE"/>
    <property type="match status" value="1"/>
</dbReference>
<dbReference type="Gene3D" id="1.10.274.10">
    <property type="entry name" value="PtsI, HPr-binding domain"/>
    <property type="match status" value="1"/>
</dbReference>
<proteinExistence type="inferred from homology"/>
<evidence type="ECO:0000256" key="9">
    <source>
        <dbReference type="ARBA" id="ARBA00022679"/>
    </source>
</evidence>
<evidence type="ECO:0000256" key="1">
    <source>
        <dbReference type="ARBA" id="ARBA00000683"/>
    </source>
</evidence>
<evidence type="ECO:0000256" key="12">
    <source>
        <dbReference type="ARBA" id="ARBA00022777"/>
    </source>
</evidence>
<sequence length="777" mass="86531">MTGTKKSGKRDHLRLLSDINELTGLLVSTLTVEDFLRRSAEMVARHLGASVCSIYLYDEPSGELYLAASTGPETPVRTRIGTGEGLVGHCVSQLKPVCEGIAGRSPSIVHFEPDREDVYQSSLVVPIHRGPVRIGALEVRHEKRDAFDESDIMALLAASSQLGTSIESARMIMEMHRTVGSGPQLQEIPPDTVFRAVIASEGYAYAPATVYRKGGAQQLLEPLPEDAAHTPEDFRMALKITSDQLQSLQSAFARRLPESASLIFTTHFMMLKDESFTGRMIKMIDEGTPPAQALIQVASHYTTLLMSSPHEYIREKVNDIEDLILRIMRNLRKAPHHDASSGARRIVVAGRLYPSDILRLVADDVKGIILVGGGTTAHVSILSRSLKIPLLMSEREELLLLPEDTHVLMDAYAGDIYVNPSQKIVRRFRQREKARHTAAWKSAGVSPQTHTKDGERVRLLANINLLSEVSLARDLKAEGVGLYRTEFPFLIRSSFPSETEQYLIYKQLFDEMKGRPVIIRTLDVGGEKVLPYLDAPPETNPELGLRSIRFLLSRRDIFSTQIRAILRAAAGACDVHIMFPMISSLDEFLEARQVVLDSLDELSREHVPVCERPSIGMMVELPSVVEIMEELAEAADFFSIGTNDFVQYMLAADRSNQRVSGYYAAHHPAVLRGLKRIVDTALRKKKEISICGEMAHETIHLPFLLGIGIRRFSVDPQFLPQVQESISRISINDAREYADALLSCPGLKDVQEIMADRKWAELFGMQRAAPTASRTPR</sequence>
<dbReference type="InterPro" id="IPR036618">
    <property type="entry name" value="PtsI_HPr-bd_sf"/>
</dbReference>
<evidence type="ECO:0000313" key="15">
    <source>
        <dbReference type="EMBL" id="VFU11579.1"/>
    </source>
</evidence>
<name>A0A485LUM0_9ZZZZ</name>
<dbReference type="InterPro" id="IPR008279">
    <property type="entry name" value="PEP-util_enz_mobile_dom"/>
</dbReference>
<evidence type="ECO:0000256" key="2">
    <source>
        <dbReference type="ARBA" id="ARBA00001946"/>
    </source>
</evidence>
<dbReference type="InterPro" id="IPR036637">
    <property type="entry name" value="Phosphohistidine_dom_sf"/>
</dbReference>
<dbReference type="GO" id="GO:0016301">
    <property type="term" value="F:kinase activity"/>
    <property type="evidence" value="ECO:0007669"/>
    <property type="project" value="UniProtKB-KW"/>
</dbReference>
<evidence type="ECO:0000256" key="6">
    <source>
        <dbReference type="ARBA" id="ARBA00022448"/>
    </source>
</evidence>
<comment type="cofactor">
    <cofactor evidence="2">
        <name>Mg(2+)</name>
        <dbReference type="ChEBI" id="CHEBI:18420"/>
    </cofactor>
</comment>
<keyword evidence="8" id="KW-0762">Sugar transport</keyword>
<evidence type="ECO:0000256" key="4">
    <source>
        <dbReference type="ARBA" id="ARBA00007837"/>
    </source>
</evidence>
<dbReference type="Pfam" id="PF00391">
    <property type="entry name" value="PEP-utilizers"/>
    <property type="match status" value="1"/>
</dbReference>
<dbReference type="GO" id="GO:0008965">
    <property type="term" value="F:phosphoenolpyruvate-protein phosphotransferase activity"/>
    <property type="evidence" value="ECO:0007669"/>
    <property type="project" value="UniProtKB-EC"/>
</dbReference>
<dbReference type="Gene3D" id="3.20.20.60">
    <property type="entry name" value="Phosphoenolpyruvate-binding domains"/>
    <property type="match status" value="1"/>
</dbReference>
<dbReference type="GO" id="GO:0009401">
    <property type="term" value="P:phosphoenolpyruvate-dependent sugar phosphotransferase system"/>
    <property type="evidence" value="ECO:0007669"/>
    <property type="project" value="UniProtKB-KW"/>
</dbReference>
<dbReference type="GO" id="GO:0046872">
    <property type="term" value="F:metal ion binding"/>
    <property type="evidence" value="ECO:0007669"/>
    <property type="project" value="UniProtKB-KW"/>
</dbReference>
<keyword evidence="15" id="KW-0670">Pyruvate</keyword>